<evidence type="ECO:0000313" key="4">
    <source>
        <dbReference type="Proteomes" id="UP001500728"/>
    </source>
</evidence>
<evidence type="ECO:0000256" key="1">
    <source>
        <dbReference type="SAM" id="MobiDB-lite"/>
    </source>
</evidence>
<keyword evidence="2" id="KW-0472">Membrane</keyword>
<dbReference type="InterPro" id="IPR049750">
    <property type="entry name" value="SGM_5486-like-assoc"/>
</dbReference>
<accession>A0ABP6R2N7</accession>
<feature type="transmembrane region" description="Helical" evidence="2">
    <location>
        <begin position="86"/>
        <end position="107"/>
    </location>
</feature>
<evidence type="ECO:0000256" key="2">
    <source>
        <dbReference type="SAM" id="Phobius"/>
    </source>
</evidence>
<keyword evidence="2" id="KW-1133">Transmembrane helix</keyword>
<evidence type="ECO:0000313" key="3">
    <source>
        <dbReference type="EMBL" id="GAA3265207.1"/>
    </source>
</evidence>
<feature type="region of interest" description="Disordered" evidence="1">
    <location>
        <begin position="1"/>
        <end position="74"/>
    </location>
</feature>
<reference evidence="4" key="1">
    <citation type="journal article" date="2019" name="Int. J. Syst. Evol. Microbiol.">
        <title>The Global Catalogue of Microorganisms (GCM) 10K type strain sequencing project: providing services to taxonomists for standard genome sequencing and annotation.</title>
        <authorList>
            <consortium name="The Broad Institute Genomics Platform"/>
            <consortium name="The Broad Institute Genome Sequencing Center for Infectious Disease"/>
            <person name="Wu L."/>
            <person name="Ma J."/>
        </authorList>
    </citation>
    <scope>NUCLEOTIDE SEQUENCE [LARGE SCALE GENOMIC DNA]</scope>
    <source>
        <strain evidence="4">JCM 9381</strain>
    </source>
</reference>
<dbReference type="EMBL" id="BAAAUW010000016">
    <property type="protein sequence ID" value="GAA3265207.1"/>
    <property type="molecule type" value="Genomic_DNA"/>
</dbReference>
<protein>
    <recommendedName>
        <fullName evidence="5">DUF2970 domain-containing protein</fullName>
    </recommendedName>
</protein>
<sequence length="108" mass="10832">MWAGAPGVRTGALGLGTGPSLPPRAASPLPPPGRLTCGDASPRGRPSHGDAAPTGHPVAGAAREGCDTFPMPVLDPNPQNGQKKMLLVFGAFFAIFIVIGVIATVLAP</sequence>
<name>A0ABP6R2N7_9ACTN</name>
<comment type="caution">
    <text evidence="3">The sequence shown here is derived from an EMBL/GenBank/DDBJ whole genome shotgun (WGS) entry which is preliminary data.</text>
</comment>
<evidence type="ECO:0008006" key="5">
    <source>
        <dbReference type="Google" id="ProtNLM"/>
    </source>
</evidence>
<dbReference type="Proteomes" id="UP001500728">
    <property type="component" value="Unassembled WGS sequence"/>
</dbReference>
<gene>
    <name evidence="3" type="ORF">GCM10010469_35440</name>
</gene>
<keyword evidence="4" id="KW-1185">Reference proteome</keyword>
<proteinExistence type="predicted"/>
<organism evidence="3 4">
    <name type="scientific">Streptomyces labedae</name>
    <dbReference type="NCBI Taxonomy" id="285569"/>
    <lineage>
        <taxon>Bacteria</taxon>
        <taxon>Bacillati</taxon>
        <taxon>Actinomycetota</taxon>
        <taxon>Actinomycetes</taxon>
        <taxon>Kitasatosporales</taxon>
        <taxon>Streptomycetaceae</taxon>
        <taxon>Streptomyces</taxon>
    </lineage>
</organism>
<dbReference type="NCBIfam" id="NF040912">
    <property type="entry name" value="SGM_5486_fam"/>
    <property type="match status" value="1"/>
</dbReference>
<keyword evidence="2" id="KW-0812">Transmembrane</keyword>